<sequence>MAEIDYSKIKKIERKRRVHFYDIQLELHQLTELSQFVRWLEAQRYSPSTIHTYKGLAEFFLKYLAKRKFDTITERTVAQFNYEFIVLPEKSISYQNQAINAIKQFLRFRKNDTVVYNIERPRREKKLPVVLSVEEVRRLLKCATNLKHKVLLSLIYSGGFRISEVLNLKMSDLDGDRMLIHIRNAKGKKDRYTLLSHKALAMLNEYLAIYQPKQFLFEGQNGQRYSERAAQNVLKTSAERADIRKKITLHTLRHSFATHLLEQGTDIRYIQNLLGHSNPKTTMIYTHVTDVAMHNIKNPLDML</sequence>
<organism evidence="8 9">
    <name type="scientific">Flavobacterium silvaticum</name>
    <dbReference type="NCBI Taxonomy" id="1852020"/>
    <lineage>
        <taxon>Bacteria</taxon>
        <taxon>Pseudomonadati</taxon>
        <taxon>Bacteroidota</taxon>
        <taxon>Flavobacteriia</taxon>
        <taxon>Flavobacteriales</taxon>
        <taxon>Flavobacteriaceae</taxon>
        <taxon>Flavobacterium</taxon>
    </lineage>
</organism>
<evidence type="ECO:0000256" key="2">
    <source>
        <dbReference type="ARBA" id="ARBA00022908"/>
    </source>
</evidence>
<dbReference type="Proteomes" id="UP000712080">
    <property type="component" value="Unassembled WGS sequence"/>
</dbReference>
<reference evidence="8" key="1">
    <citation type="submission" date="2020-02" db="EMBL/GenBank/DDBJ databases">
        <title>Flavobacterium sp. genome.</title>
        <authorList>
            <person name="Jung H.S."/>
            <person name="Baek J.H."/>
            <person name="Jeon C.O."/>
        </authorList>
    </citation>
    <scope>NUCLEOTIDE SEQUENCE</scope>
    <source>
        <strain evidence="8">SE-s28</strain>
    </source>
</reference>
<dbReference type="Gene3D" id="1.10.150.130">
    <property type="match status" value="1"/>
</dbReference>
<dbReference type="GO" id="GO:0015074">
    <property type="term" value="P:DNA integration"/>
    <property type="evidence" value="ECO:0007669"/>
    <property type="project" value="UniProtKB-KW"/>
</dbReference>
<evidence type="ECO:0000313" key="8">
    <source>
        <dbReference type="EMBL" id="NMH26746.1"/>
    </source>
</evidence>
<gene>
    <name evidence="8" type="ORF">G6047_01775</name>
</gene>
<dbReference type="PROSITE" id="PS51898">
    <property type="entry name" value="TYR_RECOMBINASE"/>
    <property type="match status" value="1"/>
</dbReference>
<keyword evidence="2" id="KW-0229">DNA integration</keyword>
<dbReference type="RefSeq" id="WP_169525755.1">
    <property type="nucleotide sequence ID" value="NZ_JAAMPU010000096.1"/>
</dbReference>
<evidence type="ECO:0000259" key="6">
    <source>
        <dbReference type="PROSITE" id="PS51898"/>
    </source>
</evidence>
<dbReference type="Pfam" id="PF13495">
    <property type="entry name" value="Phage_int_SAM_4"/>
    <property type="match status" value="1"/>
</dbReference>
<feature type="domain" description="Core-binding (CB)" evidence="7">
    <location>
        <begin position="30"/>
        <end position="107"/>
    </location>
</feature>
<dbReference type="Pfam" id="PF00589">
    <property type="entry name" value="Phage_integrase"/>
    <property type="match status" value="1"/>
</dbReference>
<dbReference type="InterPro" id="IPR002104">
    <property type="entry name" value="Integrase_catalytic"/>
</dbReference>
<evidence type="ECO:0000256" key="1">
    <source>
        <dbReference type="ARBA" id="ARBA00008857"/>
    </source>
</evidence>
<protein>
    <submittedName>
        <fullName evidence="8">Tyrosine-type recombinase/integrase</fullName>
    </submittedName>
</protein>
<evidence type="ECO:0000259" key="7">
    <source>
        <dbReference type="PROSITE" id="PS51900"/>
    </source>
</evidence>
<evidence type="ECO:0000256" key="5">
    <source>
        <dbReference type="PROSITE-ProRule" id="PRU01248"/>
    </source>
</evidence>
<dbReference type="SUPFAM" id="SSF56349">
    <property type="entry name" value="DNA breaking-rejoining enzymes"/>
    <property type="match status" value="1"/>
</dbReference>
<accession>A0A972FIT6</accession>
<evidence type="ECO:0000313" key="9">
    <source>
        <dbReference type="Proteomes" id="UP000712080"/>
    </source>
</evidence>
<dbReference type="PROSITE" id="PS51900">
    <property type="entry name" value="CB"/>
    <property type="match status" value="1"/>
</dbReference>
<dbReference type="AlphaFoldDB" id="A0A972FIT6"/>
<proteinExistence type="inferred from homology"/>
<keyword evidence="9" id="KW-1185">Reference proteome</keyword>
<dbReference type="InterPro" id="IPR013762">
    <property type="entry name" value="Integrase-like_cat_sf"/>
</dbReference>
<keyword evidence="4" id="KW-0233">DNA recombination</keyword>
<keyword evidence="3 5" id="KW-0238">DNA-binding</keyword>
<dbReference type="InterPro" id="IPR011010">
    <property type="entry name" value="DNA_brk_join_enz"/>
</dbReference>
<dbReference type="GO" id="GO:0003677">
    <property type="term" value="F:DNA binding"/>
    <property type="evidence" value="ECO:0007669"/>
    <property type="project" value="UniProtKB-UniRule"/>
</dbReference>
<comment type="similarity">
    <text evidence="1">Belongs to the 'phage' integrase family.</text>
</comment>
<evidence type="ECO:0000256" key="3">
    <source>
        <dbReference type="ARBA" id="ARBA00023125"/>
    </source>
</evidence>
<dbReference type="EMBL" id="JAAMPU010000096">
    <property type="protein sequence ID" value="NMH26746.1"/>
    <property type="molecule type" value="Genomic_DNA"/>
</dbReference>
<dbReference type="NCBIfam" id="NF040815">
    <property type="entry name" value="recomb_XerA_Arch"/>
    <property type="match status" value="1"/>
</dbReference>
<dbReference type="GO" id="GO:0006310">
    <property type="term" value="P:DNA recombination"/>
    <property type="evidence" value="ECO:0007669"/>
    <property type="project" value="UniProtKB-KW"/>
</dbReference>
<dbReference type="InterPro" id="IPR044068">
    <property type="entry name" value="CB"/>
</dbReference>
<comment type="caution">
    <text evidence="8">The sequence shown here is derived from an EMBL/GenBank/DDBJ whole genome shotgun (WGS) entry which is preliminary data.</text>
</comment>
<dbReference type="PANTHER" id="PTHR30349:SF64">
    <property type="entry name" value="PROPHAGE INTEGRASE INTD-RELATED"/>
    <property type="match status" value="1"/>
</dbReference>
<evidence type="ECO:0000256" key="4">
    <source>
        <dbReference type="ARBA" id="ARBA00023172"/>
    </source>
</evidence>
<dbReference type="InterPro" id="IPR010998">
    <property type="entry name" value="Integrase_recombinase_N"/>
</dbReference>
<dbReference type="InterPro" id="IPR050090">
    <property type="entry name" value="Tyrosine_recombinase_XerCD"/>
</dbReference>
<name>A0A972FIT6_9FLAO</name>
<dbReference type="PANTHER" id="PTHR30349">
    <property type="entry name" value="PHAGE INTEGRASE-RELATED"/>
    <property type="match status" value="1"/>
</dbReference>
<dbReference type="InterPro" id="IPR004107">
    <property type="entry name" value="Integrase_SAM-like_N"/>
</dbReference>
<dbReference type="Gene3D" id="1.10.443.10">
    <property type="entry name" value="Intergrase catalytic core"/>
    <property type="match status" value="1"/>
</dbReference>
<feature type="domain" description="Tyr recombinase" evidence="6">
    <location>
        <begin position="126"/>
        <end position="298"/>
    </location>
</feature>